<sequence length="129" mass="14034">MEIMQLIGVALVSTTLCLVIKKDRPEIANFIAIITGVIILMSVVYKLNFIIEGIQGLADKANIPTMYISLIIKLIGIAYLVEFAISLCKDCGENNIASKLEFGGKIVVMSMSFPILLSIVEMVLSIIPS</sequence>
<dbReference type="Pfam" id="PF06686">
    <property type="entry name" value="SpoIIIAC"/>
    <property type="match status" value="2"/>
</dbReference>
<feature type="transmembrane region" description="Helical" evidence="1">
    <location>
        <begin position="106"/>
        <end position="127"/>
    </location>
</feature>
<comment type="caution">
    <text evidence="2">The sequence shown here is derived from an EMBL/GenBank/DDBJ whole genome shotgun (WGS) entry which is preliminary data.</text>
</comment>
<gene>
    <name evidence="2" type="ORF">J2Z43_001012</name>
</gene>
<keyword evidence="1" id="KW-0472">Membrane</keyword>
<dbReference type="InterPro" id="IPR025664">
    <property type="entry name" value="Spore_III_AC/AD"/>
</dbReference>
<proteinExistence type="predicted"/>
<feature type="transmembrane region" description="Helical" evidence="1">
    <location>
        <begin position="27"/>
        <end position="45"/>
    </location>
</feature>
<evidence type="ECO:0000256" key="1">
    <source>
        <dbReference type="SAM" id="Phobius"/>
    </source>
</evidence>
<dbReference type="EMBL" id="JAGGJX010000001">
    <property type="protein sequence ID" value="MBP1854622.1"/>
    <property type="molecule type" value="Genomic_DNA"/>
</dbReference>
<evidence type="ECO:0000313" key="3">
    <source>
        <dbReference type="Proteomes" id="UP000767291"/>
    </source>
</evidence>
<keyword evidence="1" id="KW-0812">Transmembrane</keyword>
<organism evidence="2 3">
    <name type="scientific">Metaclostridioides mangenotii</name>
    <dbReference type="NCBI Taxonomy" id="1540"/>
    <lineage>
        <taxon>Bacteria</taxon>
        <taxon>Bacillati</taxon>
        <taxon>Bacillota</taxon>
        <taxon>Clostridia</taxon>
        <taxon>Peptostreptococcales</taxon>
        <taxon>Peptostreptococcaceae</taxon>
        <taxon>Metaclostridioides</taxon>
    </lineage>
</organism>
<dbReference type="InterPro" id="IPR014211">
    <property type="entry name" value="Spore_III_AD"/>
</dbReference>
<keyword evidence="1" id="KW-1133">Transmembrane helix</keyword>
<dbReference type="NCBIfam" id="TIGR02849">
    <property type="entry name" value="spore_III_AD"/>
    <property type="match status" value="1"/>
</dbReference>
<name>A0ABS4E9K2_9FIRM</name>
<reference evidence="2 3" key="1">
    <citation type="submission" date="2021-03" db="EMBL/GenBank/DDBJ databases">
        <title>Genomic Encyclopedia of Type Strains, Phase IV (KMG-IV): sequencing the most valuable type-strain genomes for metagenomic binning, comparative biology and taxonomic classification.</title>
        <authorList>
            <person name="Goeker M."/>
        </authorList>
    </citation>
    <scope>NUCLEOTIDE SEQUENCE [LARGE SCALE GENOMIC DNA]</scope>
    <source>
        <strain evidence="2 3">DSM 1289</strain>
    </source>
</reference>
<keyword evidence="3" id="KW-1185">Reference proteome</keyword>
<dbReference type="Proteomes" id="UP000767291">
    <property type="component" value="Unassembled WGS sequence"/>
</dbReference>
<protein>
    <submittedName>
        <fullName evidence="2">Stage III sporulation protein AD</fullName>
    </submittedName>
</protein>
<feature type="transmembrane region" description="Helical" evidence="1">
    <location>
        <begin position="66"/>
        <end position="86"/>
    </location>
</feature>
<accession>A0ABS4E9K2</accession>
<evidence type="ECO:0000313" key="2">
    <source>
        <dbReference type="EMBL" id="MBP1854622.1"/>
    </source>
</evidence>